<protein>
    <submittedName>
        <fullName evidence="2">Uncharacterized protein</fullName>
    </submittedName>
</protein>
<reference evidence="2 3" key="1">
    <citation type="journal article" date="2022" name="G3 (Bethesda)">
        <title>Enemy or ally: a genomic approach to elucidate the lifestyle of Phyllosticta citrichinaensis.</title>
        <authorList>
            <person name="Buijs V.A."/>
            <person name="Groenewald J.Z."/>
            <person name="Haridas S."/>
            <person name="LaButti K.M."/>
            <person name="Lipzen A."/>
            <person name="Martin F.M."/>
            <person name="Barry K."/>
            <person name="Grigoriev I.V."/>
            <person name="Crous P.W."/>
            <person name="Seidl M.F."/>
        </authorList>
    </citation>
    <scope>NUCLEOTIDE SEQUENCE [LARGE SCALE GENOMIC DNA]</scope>
    <source>
        <strain evidence="2 3">CBS 129764</strain>
    </source>
</reference>
<evidence type="ECO:0000313" key="3">
    <source>
        <dbReference type="Proteomes" id="UP001456524"/>
    </source>
</evidence>
<feature type="region of interest" description="Disordered" evidence="1">
    <location>
        <begin position="466"/>
        <end position="485"/>
    </location>
</feature>
<proteinExistence type="predicted"/>
<feature type="region of interest" description="Disordered" evidence="1">
    <location>
        <begin position="515"/>
        <end position="579"/>
    </location>
</feature>
<dbReference type="EMBL" id="JBBWUH010000001">
    <property type="protein sequence ID" value="KAK8177405.1"/>
    <property type="molecule type" value="Genomic_DNA"/>
</dbReference>
<gene>
    <name evidence="2" type="ORF">IWX90DRAFT_420936</name>
</gene>
<dbReference type="Proteomes" id="UP001456524">
    <property type="component" value="Unassembled WGS sequence"/>
</dbReference>
<feature type="non-terminal residue" evidence="2">
    <location>
        <position position="597"/>
    </location>
</feature>
<name>A0ABR1Y7J4_9PEZI</name>
<accession>A0ABR1Y7J4</accession>
<feature type="compositionally biased region" description="Polar residues" evidence="1">
    <location>
        <begin position="531"/>
        <end position="543"/>
    </location>
</feature>
<evidence type="ECO:0000256" key="1">
    <source>
        <dbReference type="SAM" id="MobiDB-lite"/>
    </source>
</evidence>
<comment type="caution">
    <text evidence="2">The sequence shown here is derived from an EMBL/GenBank/DDBJ whole genome shotgun (WGS) entry which is preliminary data.</text>
</comment>
<keyword evidence="3" id="KW-1185">Reference proteome</keyword>
<sequence>MQTRRRETRRRHVHVHVHVHVHHLRHHDPIAPVPHSFFTHALWTCDPMPPTRAFSPIHPKWVPPEDRASVVYVWCSADIPRYAIDQFLLAADHRYFFKRKYRLCLVHNYELYGYQPRHPSLRKPNNPLFVNEKDLPCVPAGCATVSIELDELSAEDASTCLLRVNGWGQPEKYGEVRCRWKNALLVSVVLQEGKTDMRTLQCIAAFHGGVVPAEGGGRSWIMNSRIPDAFIQRHMPPASERRPDDSCPCPVFVTGRVRRKVLNRFLDEVNMRGRMHRASIINIDMKRDDSYHFVKRPPLLGKLPKAFRGLTLGAICEFVTGHCRQADVNSKYFVVLDGFTCERLPAMRGHAFERRSGKRLNCVIVDTFCEDAGGPLALRCTFNSAADILDDLMTTGASLQQYANDAAVERRGCYCFSTNYDGTVLFPQPMVGLSVMKESEDAYSRDVTSDLAGLQRVVEEHQFTGDLADCPPELSQPDVGEHLPSPIKSAVRSRLAQWIEQRDSDAVLPEAEVIPRRKRRCSPDPDYDSGIGSSQHTTNPSSRVDSESPSKKRKVDSIMDDEVSEDDDDEEEEDEIEDDAFYDIKLPKCTGLTQLSC</sequence>
<organism evidence="2 3">
    <name type="scientific">Phyllosticta citrichinensis</name>
    <dbReference type="NCBI Taxonomy" id="1130410"/>
    <lineage>
        <taxon>Eukaryota</taxon>
        <taxon>Fungi</taxon>
        <taxon>Dikarya</taxon>
        <taxon>Ascomycota</taxon>
        <taxon>Pezizomycotina</taxon>
        <taxon>Dothideomycetes</taxon>
        <taxon>Dothideomycetes incertae sedis</taxon>
        <taxon>Botryosphaeriales</taxon>
        <taxon>Phyllostictaceae</taxon>
        <taxon>Phyllosticta</taxon>
    </lineage>
</organism>
<feature type="compositionally biased region" description="Acidic residues" evidence="1">
    <location>
        <begin position="558"/>
        <end position="579"/>
    </location>
</feature>
<evidence type="ECO:0000313" key="2">
    <source>
        <dbReference type="EMBL" id="KAK8177405.1"/>
    </source>
</evidence>